<dbReference type="Pfam" id="PF01381">
    <property type="entry name" value="HTH_3"/>
    <property type="match status" value="1"/>
</dbReference>
<dbReference type="Gene3D" id="2.10.109.10">
    <property type="entry name" value="Umud Fragment, subunit A"/>
    <property type="match status" value="1"/>
</dbReference>
<dbReference type="SUPFAM" id="SSF47413">
    <property type="entry name" value="lambda repressor-like DNA-binding domains"/>
    <property type="match status" value="1"/>
</dbReference>
<evidence type="ECO:0000256" key="1">
    <source>
        <dbReference type="ARBA" id="ARBA00023015"/>
    </source>
</evidence>
<proteinExistence type="predicted"/>
<accession>A0A139RFX3</accession>
<evidence type="ECO:0000313" key="5">
    <source>
        <dbReference type="EMBL" id="KXU13652.1"/>
    </source>
</evidence>
<feature type="domain" description="HTH cro/C1-type" evidence="4">
    <location>
        <begin position="14"/>
        <end position="68"/>
    </location>
</feature>
<dbReference type="PANTHER" id="PTHR40661">
    <property type="match status" value="1"/>
</dbReference>
<evidence type="ECO:0000256" key="2">
    <source>
        <dbReference type="ARBA" id="ARBA00023125"/>
    </source>
</evidence>
<comment type="caution">
    <text evidence="5">The sequence shown here is derived from an EMBL/GenBank/DDBJ whole genome shotgun (WGS) entry which is preliminary data.</text>
</comment>
<dbReference type="CDD" id="cd00093">
    <property type="entry name" value="HTH_XRE"/>
    <property type="match status" value="1"/>
</dbReference>
<dbReference type="InterPro" id="IPR039418">
    <property type="entry name" value="LexA-like"/>
</dbReference>
<protein>
    <submittedName>
        <fullName evidence="5">Phage repressor</fullName>
    </submittedName>
</protein>
<dbReference type="SUPFAM" id="SSF51306">
    <property type="entry name" value="LexA/Signal peptidase"/>
    <property type="match status" value="1"/>
</dbReference>
<name>A0A139RFX3_STROR</name>
<dbReference type="InterPro" id="IPR001387">
    <property type="entry name" value="Cro/C1-type_HTH"/>
</dbReference>
<reference evidence="5 6" key="1">
    <citation type="submission" date="2016-01" db="EMBL/GenBank/DDBJ databases">
        <title>Highly variable Streptococcus oralis are common among viridans streptococci isolated from primates.</title>
        <authorList>
            <person name="Denapaite D."/>
            <person name="Rieger M."/>
            <person name="Koendgen S."/>
            <person name="Brueckner R."/>
            <person name="Ochigava I."/>
            <person name="Kappeler P."/>
            <person name="Maetz-Rensing K."/>
            <person name="Leendertz F."/>
            <person name="Hakenbeck R."/>
        </authorList>
    </citation>
    <scope>NUCLEOTIDE SEQUENCE [LARGE SCALE GENOMIC DNA]</scope>
    <source>
        <strain evidence="5 6">DD17</strain>
    </source>
</reference>
<dbReference type="InterPro" id="IPR015927">
    <property type="entry name" value="Peptidase_S24_S26A/B/C"/>
</dbReference>
<dbReference type="EMBL" id="LQZE01000353">
    <property type="protein sequence ID" value="KXU13652.1"/>
    <property type="molecule type" value="Genomic_DNA"/>
</dbReference>
<evidence type="ECO:0000256" key="3">
    <source>
        <dbReference type="ARBA" id="ARBA00023163"/>
    </source>
</evidence>
<dbReference type="GO" id="GO:0003677">
    <property type="term" value="F:DNA binding"/>
    <property type="evidence" value="ECO:0007669"/>
    <property type="project" value="UniProtKB-KW"/>
</dbReference>
<sequence>MNSQELALYTGNKIKEYRKQKGWSQIELAEKLDVGKSTIANYEKGYRTPRQRLLFKIADLFNTSIDDFFPSFQKETPDHHTQRVADTMERLTASNRQNVAQYALEQLEKQLTSEISEPLQLYTVHPVSSLSAGRGFAYDDNDIKAVTVDEEPPRHEIASMVSGDSMLPDYENGDIVYLIDKGLSRFSGQVCAVVVDDETYIKKVYTEPKGLRLVSINPAYSDKFIEIPPQNDTHIKIFHVIGSAKPIAK</sequence>
<dbReference type="PROSITE" id="PS50943">
    <property type="entry name" value="HTH_CROC1"/>
    <property type="match status" value="1"/>
</dbReference>
<dbReference type="SMART" id="SM00530">
    <property type="entry name" value="HTH_XRE"/>
    <property type="match status" value="1"/>
</dbReference>
<gene>
    <name evidence="5" type="ORF">SORDD17_01658</name>
</gene>
<evidence type="ECO:0000259" key="4">
    <source>
        <dbReference type="PROSITE" id="PS50943"/>
    </source>
</evidence>
<dbReference type="InterPro" id="IPR036286">
    <property type="entry name" value="LexA/Signal_pep-like_sf"/>
</dbReference>
<keyword evidence="3" id="KW-0804">Transcription</keyword>
<evidence type="ECO:0000313" key="6">
    <source>
        <dbReference type="Proteomes" id="UP000072989"/>
    </source>
</evidence>
<dbReference type="InterPro" id="IPR010982">
    <property type="entry name" value="Lambda_DNA-bd_dom_sf"/>
</dbReference>
<keyword evidence="2" id="KW-0238">DNA-binding</keyword>
<keyword evidence="1" id="KW-0805">Transcription regulation</keyword>
<dbReference type="CDD" id="cd06529">
    <property type="entry name" value="S24_LexA-like"/>
    <property type="match status" value="1"/>
</dbReference>
<dbReference type="AlphaFoldDB" id="A0A139RFX3"/>
<dbReference type="RefSeq" id="WP_061866373.1">
    <property type="nucleotide sequence ID" value="NZ_KQ970811.1"/>
</dbReference>
<dbReference type="Gene3D" id="1.10.260.40">
    <property type="entry name" value="lambda repressor-like DNA-binding domains"/>
    <property type="match status" value="1"/>
</dbReference>
<organism evidence="5 6">
    <name type="scientific">Streptococcus oralis</name>
    <dbReference type="NCBI Taxonomy" id="1303"/>
    <lineage>
        <taxon>Bacteria</taxon>
        <taxon>Bacillati</taxon>
        <taxon>Bacillota</taxon>
        <taxon>Bacilli</taxon>
        <taxon>Lactobacillales</taxon>
        <taxon>Streptococcaceae</taxon>
        <taxon>Streptococcus</taxon>
    </lineage>
</organism>
<dbReference type="Pfam" id="PF00717">
    <property type="entry name" value="Peptidase_S24"/>
    <property type="match status" value="1"/>
</dbReference>
<dbReference type="Proteomes" id="UP000072989">
    <property type="component" value="Unassembled WGS sequence"/>
</dbReference>
<dbReference type="PATRIC" id="fig|1303.87.peg.1987"/>
<dbReference type="PANTHER" id="PTHR40661:SF1">
    <property type="entry name" value="HTH CRO_C1-TYPE DOMAIN-CONTAINING PROTEIN"/>
    <property type="match status" value="1"/>
</dbReference>